<evidence type="ECO:0000313" key="1">
    <source>
        <dbReference type="EMBL" id="CAB1447691.1"/>
    </source>
</evidence>
<name>A0A9N7VBB9_PLEPL</name>
<dbReference type="EMBL" id="CADEAL010003956">
    <property type="protein sequence ID" value="CAB1447691.1"/>
    <property type="molecule type" value="Genomic_DNA"/>
</dbReference>
<protein>
    <submittedName>
        <fullName evidence="1">Uncharacterized protein</fullName>
    </submittedName>
</protein>
<sequence>MLLLFFTSKSTKRGIQRGFIRLWRGLIYSQEASTGLQCAGGAEEREQRTEAEQNSSSLDGLLQLGSLSVLSRVAGRDIGSLQFQLTSLSVRHFTLDCHLKSPDYGQRLPAVSRNAASSVLGVGEHPTPAHHLTTACPAVCMQLTQPVSKLQDSQSKKVWSLYFGFPADSSCICLSSTRLPATNRQPGPRGSAFNDTCLLPRSLQSSFESNYRLSPRKSLCQNCILTLVFLDCGGWCRSDKYLYGSDMPSPTKVIRETQSPGVVPSDGAEQQ</sequence>
<organism evidence="1 2">
    <name type="scientific">Pleuronectes platessa</name>
    <name type="common">European plaice</name>
    <dbReference type="NCBI Taxonomy" id="8262"/>
    <lineage>
        <taxon>Eukaryota</taxon>
        <taxon>Metazoa</taxon>
        <taxon>Chordata</taxon>
        <taxon>Craniata</taxon>
        <taxon>Vertebrata</taxon>
        <taxon>Euteleostomi</taxon>
        <taxon>Actinopterygii</taxon>
        <taxon>Neopterygii</taxon>
        <taxon>Teleostei</taxon>
        <taxon>Neoteleostei</taxon>
        <taxon>Acanthomorphata</taxon>
        <taxon>Carangaria</taxon>
        <taxon>Pleuronectiformes</taxon>
        <taxon>Pleuronectoidei</taxon>
        <taxon>Pleuronectidae</taxon>
        <taxon>Pleuronectes</taxon>
    </lineage>
</organism>
<gene>
    <name evidence="1" type="ORF">PLEPLA_LOCUS35368</name>
</gene>
<proteinExistence type="predicted"/>
<dbReference type="Proteomes" id="UP001153269">
    <property type="component" value="Unassembled WGS sequence"/>
</dbReference>
<evidence type="ECO:0000313" key="2">
    <source>
        <dbReference type="Proteomes" id="UP001153269"/>
    </source>
</evidence>
<dbReference type="AlphaFoldDB" id="A0A9N7VBB9"/>
<reference evidence="1" key="1">
    <citation type="submission" date="2020-03" db="EMBL/GenBank/DDBJ databases">
        <authorList>
            <person name="Weist P."/>
        </authorList>
    </citation>
    <scope>NUCLEOTIDE SEQUENCE</scope>
</reference>
<comment type="caution">
    <text evidence="1">The sequence shown here is derived from an EMBL/GenBank/DDBJ whole genome shotgun (WGS) entry which is preliminary data.</text>
</comment>
<accession>A0A9N7VBB9</accession>
<keyword evidence="2" id="KW-1185">Reference proteome</keyword>